<evidence type="ECO:0000313" key="3">
    <source>
        <dbReference type="Proteomes" id="UP000199518"/>
    </source>
</evidence>
<dbReference type="OrthoDB" id="215108at2"/>
<gene>
    <name evidence="2" type="ORF">SAMN05421753_10983</name>
</gene>
<feature type="signal peptide" evidence="1">
    <location>
        <begin position="1"/>
        <end position="17"/>
    </location>
</feature>
<protein>
    <submittedName>
        <fullName evidence="2">Uncharacterized protein</fullName>
    </submittedName>
</protein>
<evidence type="ECO:0000256" key="1">
    <source>
        <dbReference type="SAM" id="SignalP"/>
    </source>
</evidence>
<feature type="chain" id="PRO_5011538277" evidence="1">
    <location>
        <begin position="18"/>
        <end position="157"/>
    </location>
</feature>
<keyword evidence="1" id="KW-0732">Signal</keyword>
<accession>A0A1I3IEB9</accession>
<proteinExistence type="predicted"/>
<keyword evidence="3" id="KW-1185">Reference proteome</keyword>
<name>A0A1I3IEB9_9PLAN</name>
<sequence length="157" mass="16941">MGKAFLICLVATSFAVAAGPTQSSVQTVLGPKAFHDGDVIEITDVKATSPRLEQGDSVTVQGRFRLESRPAADLSLYLTQTKGDGSEETDSRQILRVNRGSGEFELKLTIKHQGVLHLTYYDAVSGKPVGGVYFGTPKQMEQCAGWDVSYYVSAPPK</sequence>
<dbReference type="AlphaFoldDB" id="A0A1I3IEB9"/>
<organism evidence="2 3">
    <name type="scientific">Planctomicrobium piriforme</name>
    <dbReference type="NCBI Taxonomy" id="1576369"/>
    <lineage>
        <taxon>Bacteria</taxon>
        <taxon>Pseudomonadati</taxon>
        <taxon>Planctomycetota</taxon>
        <taxon>Planctomycetia</taxon>
        <taxon>Planctomycetales</taxon>
        <taxon>Planctomycetaceae</taxon>
        <taxon>Planctomicrobium</taxon>
    </lineage>
</organism>
<dbReference type="EMBL" id="FOQD01000009">
    <property type="protein sequence ID" value="SFI46209.1"/>
    <property type="molecule type" value="Genomic_DNA"/>
</dbReference>
<dbReference type="Proteomes" id="UP000199518">
    <property type="component" value="Unassembled WGS sequence"/>
</dbReference>
<reference evidence="3" key="1">
    <citation type="submission" date="2016-10" db="EMBL/GenBank/DDBJ databases">
        <authorList>
            <person name="Varghese N."/>
            <person name="Submissions S."/>
        </authorList>
    </citation>
    <scope>NUCLEOTIDE SEQUENCE [LARGE SCALE GENOMIC DNA]</scope>
    <source>
        <strain evidence="3">DSM 26348</strain>
    </source>
</reference>
<dbReference type="RefSeq" id="WP_092050766.1">
    <property type="nucleotide sequence ID" value="NZ_FOQD01000009.1"/>
</dbReference>
<evidence type="ECO:0000313" key="2">
    <source>
        <dbReference type="EMBL" id="SFI46209.1"/>
    </source>
</evidence>